<evidence type="ECO:0000259" key="2">
    <source>
        <dbReference type="Pfam" id="PF09951"/>
    </source>
</evidence>
<keyword evidence="4" id="KW-1185">Reference proteome</keyword>
<evidence type="ECO:0000313" key="4">
    <source>
        <dbReference type="Proteomes" id="UP000001887"/>
    </source>
</evidence>
<evidence type="ECO:0000256" key="1">
    <source>
        <dbReference type="SAM" id="MobiDB-lite"/>
    </source>
</evidence>
<dbReference type="HOGENOM" id="CLU_151933_0_0_0"/>
<feature type="region of interest" description="Disordered" evidence="1">
    <location>
        <begin position="112"/>
        <end position="141"/>
    </location>
</feature>
<name>D2R0Y9_PIRSD</name>
<sequence>MAEKNFKLRADQIETLIEDMGRCFVSDMVTVEGMKVGYLYREEADFEDDSGWRFLSGTESDEYMNDPDHFSIIPVNAVCNYDTDIIDLLDAEEGSEFQRDPETNEFVELVDDLDGEDLDDDEDFEEEDFDDEQSEEDDEDE</sequence>
<dbReference type="PANTHER" id="PTHR38743:SF2">
    <property type="entry name" value="DUF2185 DOMAIN-CONTAINING PROTEIN"/>
    <property type="match status" value="1"/>
</dbReference>
<dbReference type="EMBL" id="CP001848">
    <property type="protein sequence ID" value="ADB18474.1"/>
    <property type="molecule type" value="Genomic_DNA"/>
</dbReference>
<evidence type="ECO:0000313" key="3">
    <source>
        <dbReference type="EMBL" id="ADB18474.1"/>
    </source>
</evidence>
<protein>
    <recommendedName>
        <fullName evidence="2">Immunity protein Imm33 domain-containing protein</fullName>
    </recommendedName>
</protein>
<dbReference type="eggNOG" id="COG4859">
    <property type="taxonomic scope" value="Bacteria"/>
</dbReference>
<gene>
    <name evidence="3" type="ordered locus">Psta_3819</name>
</gene>
<dbReference type="KEGG" id="psl:Psta_3819"/>
<feature type="domain" description="Immunity protein Imm33" evidence="2">
    <location>
        <begin position="23"/>
        <end position="109"/>
    </location>
</feature>
<dbReference type="PANTHER" id="PTHR38743">
    <property type="entry name" value="SIMILAR TO GLYOXYLASE I FAMILY PROTEIN"/>
    <property type="match status" value="1"/>
</dbReference>
<reference evidence="3 4" key="1">
    <citation type="journal article" date="2009" name="Stand. Genomic Sci.">
        <title>Complete genome sequence of Pirellula staleyi type strain (ATCC 27377).</title>
        <authorList>
            <person name="Clum A."/>
            <person name="Tindall B.J."/>
            <person name="Sikorski J."/>
            <person name="Ivanova N."/>
            <person name="Mavrommatis K."/>
            <person name="Lucas S."/>
            <person name="Glavina del Rio T."/>
            <person name="Nolan M."/>
            <person name="Chen F."/>
            <person name="Tice H."/>
            <person name="Pitluck S."/>
            <person name="Cheng J.F."/>
            <person name="Chertkov O."/>
            <person name="Brettin T."/>
            <person name="Han C."/>
            <person name="Detter J.C."/>
            <person name="Kuske C."/>
            <person name="Bruce D."/>
            <person name="Goodwin L."/>
            <person name="Ovchinikova G."/>
            <person name="Pati A."/>
            <person name="Mikhailova N."/>
            <person name="Chen A."/>
            <person name="Palaniappan K."/>
            <person name="Land M."/>
            <person name="Hauser L."/>
            <person name="Chang Y.J."/>
            <person name="Jeffries C.D."/>
            <person name="Chain P."/>
            <person name="Rohde M."/>
            <person name="Goker M."/>
            <person name="Bristow J."/>
            <person name="Eisen J.A."/>
            <person name="Markowitz V."/>
            <person name="Hugenholtz P."/>
            <person name="Kyrpides N.C."/>
            <person name="Klenk H.P."/>
            <person name="Lapidus A."/>
        </authorList>
    </citation>
    <scope>NUCLEOTIDE SEQUENCE [LARGE SCALE GENOMIC DNA]</scope>
    <source>
        <strain evidence="4">ATCC 27377 / DSM 6068 / ICPB 4128</strain>
    </source>
</reference>
<dbReference type="OrthoDB" id="4827574at2"/>
<proteinExistence type="predicted"/>
<accession>D2R0Y9</accession>
<dbReference type="InterPro" id="IPR018689">
    <property type="entry name" value="Imm33_dom"/>
</dbReference>
<dbReference type="AlphaFoldDB" id="D2R0Y9"/>
<organism evidence="3 4">
    <name type="scientific">Pirellula staleyi (strain ATCC 27377 / DSM 6068 / ICPB 4128)</name>
    <name type="common">Pirella staleyi</name>
    <dbReference type="NCBI Taxonomy" id="530564"/>
    <lineage>
        <taxon>Bacteria</taxon>
        <taxon>Pseudomonadati</taxon>
        <taxon>Planctomycetota</taxon>
        <taxon>Planctomycetia</taxon>
        <taxon>Pirellulales</taxon>
        <taxon>Pirellulaceae</taxon>
        <taxon>Pirellula</taxon>
    </lineage>
</organism>
<dbReference type="Pfam" id="PF09951">
    <property type="entry name" value="Imm33"/>
    <property type="match status" value="1"/>
</dbReference>
<dbReference type="Proteomes" id="UP000001887">
    <property type="component" value="Chromosome"/>
</dbReference>
<dbReference type="STRING" id="530564.Psta_3819"/>